<protein>
    <recommendedName>
        <fullName evidence="3">MADS-box domain-containing protein</fullName>
    </recommendedName>
</protein>
<name>A0A9D3W0U6_9ROSI</name>
<dbReference type="GO" id="GO:0003677">
    <property type="term" value="F:DNA binding"/>
    <property type="evidence" value="ECO:0007669"/>
    <property type="project" value="InterPro"/>
</dbReference>
<gene>
    <name evidence="1" type="ORF">J1N35_009796</name>
</gene>
<sequence length="110" mass="12210">MKKVSELSTFCGIGTCAIMYNPYKSRPEVWPSPRGVQQVLSKFNNIPKMEQSASSLLSSSVAALAPMMMVTPEAILRTSMEEIGQTEMDNMELINNNNPQTHVRGDKMTL</sequence>
<dbReference type="OrthoDB" id="779403at2759"/>
<accession>A0A9D3W0U6</accession>
<reference evidence="1 2" key="1">
    <citation type="journal article" date="2021" name="Plant Biotechnol. J.">
        <title>Multi-omics assisted identification of the key and species-specific regulatory components of drought-tolerant mechanisms in Gossypium stocksii.</title>
        <authorList>
            <person name="Yu D."/>
            <person name="Ke L."/>
            <person name="Zhang D."/>
            <person name="Wu Y."/>
            <person name="Sun Y."/>
            <person name="Mei J."/>
            <person name="Sun J."/>
            <person name="Sun Y."/>
        </authorList>
    </citation>
    <scope>NUCLEOTIDE SEQUENCE [LARGE SCALE GENOMIC DNA]</scope>
    <source>
        <strain evidence="2">cv. E1</strain>
        <tissue evidence="1">Leaf</tissue>
    </source>
</reference>
<dbReference type="Proteomes" id="UP000828251">
    <property type="component" value="Unassembled WGS sequence"/>
</dbReference>
<organism evidence="1 2">
    <name type="scientific">Gossypium stocksii</name>
    <dbReference type="NCBI Taxonomy" id="47602"/>
    <lineage>
        <taxon>Eukaryota</taxon>
        <taxon>Viridiplantae</taxon>
        <taxon>Streptophyta</taxon>
        <taxon>Embryophyta</taxon>
        <taxon>Tracheophyta</taxon>
        <taxon>Spermatophyta</taxon>
        <taxon>Magnoliopsida</taxon>
        <taxon>eudicotyledons</taxon>
        <taxon>Gunneridae</taxon>
        <taxon>Pentapetalae</taxon>
        <taxon>rosids</taxon>
        <taxon>malvids</taxon>
        <taxon>Malvales</taxon>
        <taxon>Malvaceae</taxon>
        <taxon>Malvoideae</taxon>
        <taxon>Gossypium</taxon>
    </lineage>
</organism>
<dbReference type="GO" id="GO:0046983">
    <property type="term" value="F:protein dimerization activity"/>
    <property type="evidence" value="ECO:0007669"/>
    <property type="project" value="InterPro"/>
</dbReference>
<keyword evidence="2" id="KW-1185">Reference proteome</keyword>
<evidence type="ECO:0008006" key="3">
    <source>
        <dbReference type="Google" id="ProtNLM"/>
    </source>
</evidence>
<dbReference type="AlphaFoldDB" id="A0A9D3W0U6"/>
<dbReference type="InterPro" id="IPR036879">
    <property type="entry name" value="TF_MADSbox_sf"/>
</dbReference>
<evidence type="ECO:0000313" key="1">
    <source>
        <dbReference type="EMBL" id="KAH1106028.1"/>
    </source>
</evidence>
<dbReference type="EMBL" id="JAIQCV010000004">
    <property type="protein sequence ID" value="KAH1106028.1"/>
    <property type="molecule type" value="Genomic_DNA"/>
</dbReference>
<proteinExistence type="predicted"/>
<comment type="caution">
    <text evidence="1">The sequence shown here is derived from an EMBL/GenBank/DDBJ whole genome shotgun (WGS) entry which is preliminary data.</text>
</comment>
<dbReference type="Gene3D" id="3.40.1810.10">
    <property type="entry name" value="Transcription factor, MADS-box"/>
    <property type="match status" value="1"/>
</dbReference>
<dbReference type="SUPFAM" id="SSF55455">
    <property type="entry name" value="SRF-like"/>
    <property type="match status" value="1"/>
</dbReference>
<evidence type="ECO:0000313" key="2">
    <source>
        <dbReference type="Proteomes" id="UP000828251"/>
    </source>
</evidence>